<dbReference type="InterPro" id="IPR052897">
    <property type="entry name" value="Sec-Metab_Biosynth_Hydrolase"/>
</dbReference>
<dbReference type="PANTHER" id="PTHR37017:SF11">
    <property type="entry name" value="ESTERASE_LIPASE_THIOESTERASE DOMAIN-CONTAINING PROTEIN"/>
    <property type="match status" value="1"/>
</dbReference>
<dbReference type="GO" id="GO:0016787">
    <property type="term" value="F:hydrolase activity"/>
    <property type="evidence" value="ECO:0007669"/>
    <property type="project" value="UniProtKB-KW"/>
</dbReference>
<dbReference type="Gene3D" id="3.40.50.1820">
    <property type="entry name" value="alpha/beta hydrolase"/>
    <property type="match status" value="1"/>
</dbReference>
<dbReference type="Proteomes" id="UP000232164">
    <property type="component" value="Unassembled WGS sequence"/>
</dbReference>
<proteinExistence type="predicted"/>
<accession>A0A2N0D225</accession>
<evidence type="ECO:0000259" key="2">
    <source>
        <dbReference type="Pfam" id="PF12697"/>
    </source>
</evidence>
<reference evidence="3 4" key="1">
    <citation type="submission" date="2017-11" db="EMBL/GenBank/DDBJ databases">
        <authorList>
            <person name="Han C.G."/>
        </authorList>
    </citation>
    <scope>NUCLEOTIDE SEQUENCE [LARGE SCALE GENOMIC DNA]</scope>
    <source>
        <strain evidence="3 4">HCNT1</strain>
    </source>
</reference>
<reference evidence="3 4" key="2">
    <citation type="submission" date="2017-12" db="EMBL/GenBank/DDBJ databases">
        <title>Genome sequence of Rhizobium sullae HCNT1 isolated from Sulla coronaria nodules and featuring peculiar denitrification phenotypes.</title>
        <authorList>
            <person name="De Diego-Diaz B."/>
            <person name="Treu L."/>
            <person name="Campanaro S."/>
            <person name="Da Silva Duarte V."/>
            <person name="Basaglia M."/>
            <person name="Favaro L."/>
            <person name="Casella S."/>
            <person name="Squartini A."/>
        </authorList>
    </citation>
    <scope>NUCLEOTIDE SEQUENCE [LARGE SCALE GENOMIC DNA]</scope>
    <source>
        <strain evidence="3 4">HCNT1</strain>
    </source>
</reference>
<feature type="domain" description="AB hydrolase-1" evidence="2">
    <location>
        <begin position="29"/>
        <end position="242"/>
    </location>
</feature>
<evidence type="ECO:0000313" key="3">
    <source>
        <dbReference type="EMBL" id="PKA40102.1"/>
    </source>
</evidence>
<evidence type="ECO:0000256" key="1">
    <source>
        <dbReference type="SAM" id="SignalP"/>
    </source>
</evidence>
<dbReference type="AlphaFoldDB" id="A0A2N0D225"/>
<organism evidence="3 4">
    <name type="scientific">Rhizobium sullae</name>
    <name type="common">Rhizobium hedysari</name>
    <dbReference type="NCBI Taxonomy" id="50338"/>
    <lineage>
        <taxon>Bacteria</taxon>
        <taxon>Pseudomonadati</taxon>
        <taxon>Pseudomonadota</taxon>
        <taxon>Alphaproteobacteria</taxon>
        <taxon>Hyphomicrobiales</taxon>
        <taxon>Rhizobiaceae</taxon>
        <taxon>Rhizobium/Agrobacterium group</taxon>
        <taxon>Rhizobium</taxon>
    </lineage>
</organism>
<dbReference type="InterPro" id="IPR029058">
    <property type="entry name" value="AB_hydrolase_fold"/>
</dbReference>
<gene>
    <name evidence="3" type="ORF">CWR43_29535</name>
</gene>
<feature type="chain" id="PRO_5014845154" evidence="1">
    <location>
        <begin position="21"/>
        <end position="255"/>
    </location>
</feature>
<dbReference type="SUPFAM" id="SSF53474">
    <property type="entry name" value="alpha/beta-Hydrolases"/>
    <property type="match status" value="1"/>
</dbReference>
<keyword evidence="3" id="KW-0378">Hydrolase</keyword>
<dbReference type="EMBL" id="PIQN01000023">
    <property type="protein sequence ID" value="PKA40102.1"/>
    <property type="molecule type" value="Genomic_DNA"/>
</dbReference>
<evidence type="ECO:0000313" key="4">
    <source>
        <dbReference type="Proteomes" id="UP000232164"/>
    </source>
</evidence>
<comment type="caution">
    <text evidence="3">The sequence shown here is derived from an EMBL/GenBank/DDBJ whole genome shotgun (WGS) entry which is preliminary data.</text>
</comment>
<dbReference type="PANTHER" id="PTHR37017">
    <property type="entry name" value="AB HYDROLASE-1 DOMAIN-CONTAINING PROTEIN-RELATED"/>
    <property type="match status" value="1"/>
</dbReference>
<dbReference type="Pfam" id="PF12697">
    <property type="entry name" value="Abhydrolase_6"/>
    <property type="match status" value="1"/>
</dbReference>
<keyword evidence="1" id="KW-0732">Signal</keyword>
<sequence>MIRLALVLMLALLASHGESAAANEKASSIVLVHGAFVDGSGWKAVYDLLSQDGYEVLVAQHATATLEGDMAAVTSVIDAAKFPVLLVGHSYGGMIISQAGVNPKVKSLVYVAAYAPETGESVAKLAQVAAQPGESRAPLLPPRDGYRMVDPAKFPAAFAADVPQSTTRFMAASQVPWGLAAVQAEVREVAWKVKPTAYLVATQDRMIPPSVQRMMAKRSGARTIELASSHAVMLSHPREVAAFIETADVAVSPNP</sequence>
<feature type="signal peptide" evidence="1">
    <location>
        <begin position="1"/>
        <end position="20"/>
    </location>
</feature>
<dbReference type="InterPro" id="IPR000073">
    <property type="entry name" value="AB_hydrolase_1"/>
</dbReference>
<protein>
    <submittedName>
        <fullName evidence="3">Alpha/beta hydrolase</fullName>
    </submittedName>
</protein>
<name>A0A2N0D225_RHISU</name>